<protein>
    <submittedName>
        <fullName evidence="2">TIGR02217 family protein</fullName>
    </submittedName>
</protein>
<dbReference type="AlphaFoldDB" id="A0A547Q060"/>
<proteinExistence type="predicted"/>
<dbReference type="OrthoDB" id="1685145at2"/>
<dbReference type="Pfam" id="PF09343">
    <property type="entry name" value="DUF2460"/>
    <property type="match status" value="1"/>
</dbReference>
<organism evidence="2 3">
    <name type="scientific">Palleronia caenipelagi</name>
    <dbReference type="NCBI Taxonomy" id="2489174"/>
    <lineage>
        <taxon>Bacteria</taxon>
        <taxon>Pseudomonadati</taxon>
        <taxon>Pseudomonadota</taxon>
        <taxon>Alphaproteobacteria</taxon>
        <taxon>Rhodobacterales</taxon>
        <taxon>Roseobacteraceae</taxon>
        <taxon>Palleronia</taxon>
    </lineage>
</organism>
<evidence type="ECO:0000259" key="1">
    <source>
        <dbReference type="Pfam" id="PF09343"/>
    </source>
</evidence>
<reference evidence="2 3" key="1">
    <citation type="submission" date="2019-06" db="EMBL/GenBank/DDBJ databases">
        <title>Paenimaribius caenipelagi gen. nov., sp. nov., isolated from a tidal flat.</title>
        <authorList>
            <person name="Yoon J.-H."/>
        </authorList>
    </citation>
    <scope>NUCLEOTIDE SEQUENCE [LARGE SCALE GENOMIC DNA]</scope>
    <source>
        <strain evidence="2 3">JBTF-M29</strain>
    </source>
</reference>
<dbReference type="Proteomes" id="UP000318590">
    <property type="component" value="Unassembled WGS sequence"/>
</dbReference>
<gene>
    <name evidence="2" type="ORF">FEV53_10735</name>
</gene>
<sequence>MAFHEIRFPTQLSFGAVGGPERRTEIVTLASGNEERSTPWAHARRRYDAGTGLRSMADMETLIAFFEARMGQLHGFRWKDWSDFSSASAGQERTPTDQVIGVADGATTRFSLTKRYGDGEAAYQRPITKPVAGTVTLAVQGLPLTEGPGFTLDTTTGEIVLTDLPVSGAIITAGYDFDVPVRFDTDRIEMSLETFNAGQVPRIPVIEVRP</sequence>
<feature type="domain" description="DUF2460" evidence="1">
    <location>
        <begin position="4"/>
        <end position="209"/>
    </location>
</feature>
<evidence type="ECO:0000313" key="2">
    <source>
        <dbReference type="EMBL" id="TRD19767.1"/>
    </source>
</evidence>
<keyword evidence="3" id="KW-1185">Reference proteome</keyword>
<dbReference type="InterPro" id="IPR011740">
    <property type="entry name" value="DUF2460"/>
</dbReference>
<dbReference type="RefSeq" id="WP_142834814.1">
    <property type="nucleotide sequence ID" value="NZ_VFSV01000016.1"/>
</dbReference>
<accession>A0A547Q060</accession>
<dbReference type="NCBIfam" id="TIGR02217">
    <property type="entry name" value="chp_TIGR02217"/>
    <property type="match status" value="1"/>
</dbReference>
<name>A0A547Q060_9RHOB</name>
<evidence type="ECO:0000313" key="3">
    <source>
        <dbReference type="Proteomes" id="UP000318590"/>
    </source>
</evidence>
<dbReference type="EMBL" id="VFSV01000016">
    <property type="protein sequence ID" value="TRD19767.1"/>
    <property type="molecule type" value="Genomic_DNA"/>
</dbReference>
<comment type="caution">
    <text evidence="2">The sequence shown here is derived from an EMBL/GenBank/DDBJ whole genome shotgun (WGS) entry which is preliminary data.</text>
</comment>